<keyword evidence="2" id="KW-1185">Reference proteome</keyword>
<sequence>MGLAFVAHGWAMQSALCRRTASVPLPAFRPTVLRLVSEAKLGRRQSRPHRRRTPTSTISAPRESVPFIDLHRLGAAALSSTRRAPARCSFRNFRLASHCTTLASGRASKISYSLDVPARRFVAVLLAANRRNRLLLQMQSSVESAKQDPLHWMCRLVDGKQKLNLGEVYKAGVTLVDECGEGAAGSPPPPALRSCADDRRKGLAFERKGPYPFQLYAPLQQEARCLAVDLFFVEPAAVAEIRFRNHYVAQLSVLMKFAGGCREWEATVARLQLMPHPHCEGGARAQFAVAPRSPPYGACWPEVSEIRLVLRQPSANWRRFYVENVAVYGERGPETRRSVYLAHLAQKTTEALRMERKNERRASSAIPFHIGTHGYEIDKLHKF</sequence>
<comment type="caution">
    <text evidence="1">The sequence shown here is derived from an EMBL/GenBank/DDBJ whole genome shotgun (WGS) entry which is preliminary data.</text>
</comment>
<protein>
    <submittedName>
        <fullName evidence="1">Uncharacterized protein</fullName>
    </submittedName>
</protein>
<dbReference type="AlphaFoldDB" id="A0AAN9THP3"/>
<accession>A0AAN9THP3</accession>
<dbReference type="InterPro" id="IPR040235">
    <property type="entry name" value="Nicolin-1"/>
</dbReference>
<reference evidence="1 2" key="1">
    <citation type="submission" date="2024-03" db="EMBL/GenBank/DDBJ databases">
        <title>Adaptation during the transition from Ophiocordyceps entomopathogen to insect associate is accompanied by gene loss and intensified selection.</title>
        <authorList>
            <person name="Ward C.M."/>
            <person name="Onetto C.A."/>
            <person name="Borneman A.R."/>
        </authorList>
    </citation>
    <scope>NUCLEOTIDE SEQUENCE [LARGE SCALE GENOMIC DNA]</scope>
    <source>
        <strain evidence="1">AWRI1</strain>
        <tissue evidence="1">Single Adult Female</tissue>
    </source>
</reference>
<organism evidence="1 2">
    <name type="scientific">Parthenolecanium corni</name>
    <dbReference type="NCBI Taxonomy" id="536013"/>
    <lineage>
        <taxon>Eukaryota</taxon>
        <taxon>Metazoa</taxon>
        <taxon>Ecdysozoa</taxon>
        <taxon>Arthropoda</taxon>
        <taxon>Hexapoda</taxon>
        <taxon>Insecta</taxon>
        <taxon>Pterygota</taxon>
        <taxon>Neoptera</taxon>
        <taxon>Paraneoptera</taxon>
        <taxon>Hemiptera</taxon>
        <taxon>Sternorrhyncha</taxon>
        <taxon>Coccoidea</taxon>
        <taxon>Coccidae</taxon>
        <taxon>Parthenolecanium</taxon>
    </lineage>
</organism>
<gene>
    <name evidence="1" type="ORF">V9T40_007768</name>
</gene>
<dbReference type="Proteomes" id="UP001367676">
    <property type="component" value="Unassembled WGS sequence"/>
</dbReference>
<dbReference type="PANTHER" id="PTHR31239:SF2">
    <property type="entry name" value="NICOLIN-1"/>
    <property type="match status" value="1"/>
</dbReference>
<dbReference type="EMBL" id="JBBCAQ010000020">
    <property type="protein sequence ID" value="KAK7593016.1"/>
    <property type="molecule type" value="Genomic_DNA"/>
</dbReference>
<dbReference type="GO" id="GO:0005654">
    <property type="term" value="C:nucleoplasm"/>
    <property type="evidence" value="ECO:0007669"/>
    <property type="project" value="TreeGrafter"/>
</dbReference>
<evidence type="ECO:0000313" key="2">
    <source>
        <dbReference type="Proteomes" id="UP001367676"/>
    </source>
</evidence>
<name>A0AAN9THP3_9HEMI</name>
<evidence type="ECO:0000313" key="1">
    <source>
        <dbReference type="EMBL" id="KAK7593016.1"/>
    </source>
</evidence>
<dbReference type="PANTHER" id="PTHR31239">
    <property type="entry name" value="NICOLIN 1"/>
    <property type="match status" value="1"/>
</dbReference>
<proteinExistence type="predicted"/>